<protein>
    <submittedName>
        <fullName evidence="2">Uncharacterized protein</fullName>
    </submittedName>
</protein>
<gene>
    <name evidence="2" type="ORF">QYM36_009284</name>
</gene>
<feature type="compositionally biased region" description="Basic and acidic residues" evidence="1">
    <location>
        <begin position="93"/>
        <end position="130"/>
    </location>
</feature>
<dbReference type="GO" id="GO:0003723">
    <property type="term" value="F:RNA binding"/>
    <property type="evidence" value="ECO:0007669"/>
    <property type="project" value="TreeGrafter"/>
</dbReference>
<accession>A0AA88L5B3</accession>
<evidence type="ECO:0000256" key="1">
    <source>
        <dbReference type="SAM" id="MobiDB-lite"/>
    </source>
</evidence>
<dbReference type="EMBL" id="JAVRJZ010000014">
    <property type="protein sequence ID" value="KAK2713366.1"/>
    <property type="molecule type" value="Genomic_DNA"/>
</dbReference>
<feature type="compositionally biased region" description="Basic and acidic residues" evidence="1">
    <location>
        <begin position="59"/>
        <end position="75"/>
    </location>
</feature>
<comment type="caution">
    <text evidence="2">The sequence shown here is derived from an EMBL/GenBank/DDBJ whole genome shotgun (WGS) entry which is preliminary data.</text>
</comment>
<feature type="compositionally biased region" description="Polar residues" evidence="1">
    <location>
        <begin position="20"/>
        <end position="34"/>
    </location>
</feature>
<organism evidence="2 3">
    <name type="scientific">Artemia franciscana</name>
    <name type="common">Brine shrimp</name>
    <name type="synonym">Artemia sanfranciscana</name>
    <dbReference type="NCBI Taxonomy" id="6661"/>
    <lineage>
        <taxon>Eukaryota</taxon>
        <taxon>Metazoa</taxon>
        <taxon>Ecdysozoa</taxon>
        <taxon>Arthropoda</taxon>
        <taxon>Crustacea</taxon>
        <taxon>Branchiopoda</taxon>
        <taxon>Anostraca</taxon>
        <taxon>Artemiidae</taxon>
        <taxon>Artemia</taxon>
    </lineage>
</organism>
<dbReference type="PANTHER" id="PTHR12381:SF56">
    <property type="entry name" value="B30.2_SPRY DOMAIN-CONTAINING PROTEIN-RELATED"/>
    <property type="match status" value="1"/>
</dbReference>
<evidence type="ECO:0000313" key="2">
    <source>
        <dbReference type="EMBL" id="KAK2713366.1"/>
    </source>
</evidence>
<keyword evidence="3" id="KW-1185">Reference proteome</keyword>
<feature type="region of interest" description="Disordered" evidence="1">
    <location>
        <begin position="59"/>
        <end position="142"/>
    </location>
</feature>
<sequence>MGIIFEELDHSREGHMGQSLKGNGTESTNVYPSTQRRKLKRFGESIRRAIVIVPTDEEFKKRVAKREAEEGKDVPNEAVLKMKDKRRRGTRGRGRDARSRDLSRGRFEDRRGPRRSFEPPRGPMGDRDRMPSAPGGRFAPYPPMMARAAAFPRGGVYPERVSHMVYYPHP</sequence>
<proteinExistence type="predicted"/>
<feature type="compositionally biased region" description="Basic residues" evidence="1">
    <location>
        <begin position="83"/>
        <end position="92"/>
    </location>
</feature>
<dbReference type="AlphaFoldDB" id="A0AA88L5B3"/>
<dbReference type="PANTHER" id="PTHR12381">
    <property type="entry name" value="HETEROGENEOUS NUCLEAR RIBONUCLEOPROTEIN U FAMILY MEMBER"/>
    <property type="match status" value="1"/>
</dbReference>
<reference evidence="2" key="1">
    <citation type="submission" date="2023-07" db="EMBL/GenBank/DDBJ databases">
        <title>Chromosome-level genome assembly of Artemia franciscana.</title>
        <authorList>
            <person name="Jo E."/>
        </authorList>
    </citation>
    <scope>NUCLEOTIDE SEQUENCE</scope>
    <source>
        <tissue evidence="2">Whole body</tissue>
    </source>
</reference>
<evidence type="ECO:0000313" key="3">
    <source>
        <dbReference type="Proteomes" id="UP001187531"/>
    </source>
</evidence>
<dbReference type="GO" id="GO:0000380">
    <property type="term" value="P:alternative mRNA splicing, via spliceosome"/>
    <property type="evidence" value="ECO:0007669"/>
    <property type="project" value="TreeGrafter"/>
</dbReference>
<feature type="region of interest" description="Disordered" evidence="1">
    <location>
        <begin position="13"/>
        <end position="35"/>
    </location>
</feature>
<dbReference type="GO" id="GO:0005634">
    <property type="term" value="C:nucleus"/>
    <property type="evidence" value="ECO:0007669"/>
    <property type="project" value="TreeGrafter"/>
</dbReference>
<name>A0AA88L5B3_ARTSF</name>
<dbReference type="Proteomes" id="UP001187531">
    <property type="component" value="Unassembled WGS sequence"/>
</dbReference>